<name>A0A9P1K141_9PROT</name>
<dbReference type="Proteomes" id="UP000007319">
    <property type="component" value="Plasmid AZOBR_p4"/>
</dbReference>
<protein>
    <submittedName>
        <fullName evidence="1">Uncharacterized protein</fullName>
    </submittedName>
</protein>
<evidence type="ECO:0000313" key="2">
    <source>
        <dbReference type="Proteomes" id="UP000007319"/>
    </source>
</evidence>
<geneLocation type="plasmid" evidence="1 2">
    <name>AZOBR_p4</name>
</geneLocation>
<sequence length="40" mass="4433">MQSNILMCSLSCLSVVMISYKKKAHGPCGGTFLMALRHYL</sequence>
<proteinExistence type="predicted"/>
<dbReference type="EMBL" id="HE577331">
    <property type="protein sequence ID" value="CCD03650.1"/>
    <property type="molecule type" value="Genomic_DNA"/>
</dbReference>
<reference evidence="1 2" key="1">
    <citation type="journal article" date="2011" name="PLoS Genet.">
        <title>Azospirillum genomes reveal transition of bacteria from aquatic to terrestrial environments.</title>
        <authorList>
            <person name="Wisniewski-Dye F."/>
            <person name="Borziak K."/>
            <person name="Khalsa-Moyers G."/>
            <person name="Alexandre G."/>
            <person name="Sukharnikov L.O."/>
            <person name="Wuichet K."/>
            <person name="Hurst G.B."/>
            <person name="McDonald W.H."/>
            <person name="Robertson J.S."/>
            <person name="Barbe V."/>
            <person name="Calteau A."/>
            <person name="Rouy Z."/>
            <person name="Mangenot S."/>
            <person name="Prigent-Combaret C."/>
            <person name="Normand P."/>
            <person name="Boyer M."/>
            <person name="Siguier P."/>
            <person name="Dessaux Y."/>
            <person name="Elmerich C."/>
            <person name="Condemine G."/>
            <person name="Krishnen G."/>
            <person name="Kennedy I."/>
            <person name="Paterson A.H."/>
            <person name="Gonzalez V."/>
            <person name="Mavingui P."/>
            <person name="Zhulin I.B."/>
        </authorList>
    </citation>
    <scope>NUCLEOTIDE SEQUENCE [LARGE SCALE GENOMIC DNA]</scope>
    <source>
        <strain evidence="1 2">Sp245</strain>
    </source>
</reference>
<accession>A0A9P1K141</accession>
<dbReference type="KEGG" id="abs:AZOBR_p470066"/>
<organism evidence="1 2">
    <name type="scientific">Azospirillum baldaniorum</name>
    <dbReference type="NCBI Taxonomy" id="1064539"/>
    <lineage>
        <taxon>Bacteria</taxon>
        <taxon>Pseudomonadati</taxon>
        <taxon>Pseudomonadota</taxon>
        <taxon>Alphaproteobacteria</taxon>
        <taxon>Rhodospirillales</taxon>
        <taxon>Azospirillaceae</taxon>
        <taxon>Azospirillum</taxon>
    </lineage>
</organism>
<keyword evidence="1" id="KW-0614">Plasmid</keyword>
<gene>
    <name evidence="1" type="ORF">AZOBR_p470066</name>
</gene>
<dbReference type="AlphaFoldDB" id="A0A9P1K141"/>
<evidence type="ECO:0000313" key="1">
    <source>
        <dbReference type="EMBL" id="CCD03650.1"/>
    </source>
</evidence>
<keyword evidence="2" id="KW-1185">Reference proteome</keyword>